<dbReference type="AlphaFoldDB" id="A0A8S4PHW6"/>
<evidence type="ECO:0000313" key="3">
    <source>
        <dbReference type="EMBL" id="CAH1793317.1"/>
    </source>
</evidence>
<keyword evidence="4" id="KW-1185">Reference proteome</keyword>
<feature type="coiled-coil region" evidence="1">
    <location>
        <begin position="343"/>
        <end position="396"/>
    </location>
</feature>
<feature type="coiled-coil region" evidence="1">
    <location>
        <begin position="445"/>
        <end position="472"/>
    </location>
</feature>
<accession>A0A8S4PHW6</accession>
<feature type="compositionally biased region" description="Acidic residues" evidence="2">
    <location>
        <begin position="18"/>
        <end position="29"/>
    </location>
</feature>
<dbReference type="EMBL" id="CAIIXF020000009">
    <property type="protein sequence ID" value="CAH1793317.1"/>
    <property type="molecule type" value="Genomic_DNA"/>
</dbReference>
<gene>
    <name evidence="3" type="ORF">OFUS_LOCUS18181</name>
</gene>
<reference evidence="3" key="1">
    <citation type="submission" date="2022-03" db="EMBL/GenBank/DDBJ databases">
        <authorList>
            <person name="Martin C."/>
        </authorList>
    </citation>
    <scope>NUCLEOTIDE SEQUENCE</scope>
</reference>
<feature type="compositionally biased region" description="Basic and acidic residues" evidence="2">
    <location>
        <begin position="99"/>
        <end position="111"/>
    </location>
</feature>
<dbReference type="InterPro" id="IPR011990">
    <property type="entry name" value="TPR-like_helical_dom_sf"/>
</dbReference>
<dbReference type="Proteomes" id="UP000749559">
    <property type="component" value="Unassembled WGS sequence"/>
</dbReference>
<feature type="compositionally biased region" description="Polar residues" evidence="2">
    <location>
        <begin position="116"/>
        <end position="127"/>
    </location>
</feature>
<organism evidence="3 4">
    <name type="scientific">Owenia fusiformis</name>
    <name type="common">Polychaete worm</name>
    <dbReference type="NCBI Taxonomy" id="6347"/>
    <lineage>
        <taxon>Eukaryota</taxon>
        <taxon>Metazoa</taxon>
        <taxon>Spiralia</taxon>
        <taxon>Lophotrochozoa</taxon>
        <taxon>Annelida</taxon>
        <taxon>Polychaeta</taxon>
        <taxon>Sedentaria</taxon>
        <taxon>Canalipalpata</taxon>
        <taxon>Sabellida</taxon>
        <taxon>Oweniida</taxon>
        <taxon>Oweniidae</taxon>
        <taxon>Owenia</taxon>
    </lineage>
</organism>
<feature type="compositionally biased region" description="Basic and acidic residues" evidence="2">
    <location>
        <begin position="47"/>
        <end position="63"/>
    </location>
</feature>
<evidence type="ECO:0000256" key="1">
    <source>
        <dbReference type="SAM" id="Coils"/>
    </source>
</evidence>
<feature type="region of interest" description="Disordered" evidence="2">
    <location>
        <begin position="1"/>
        <end position="180"/>
    </location>
</feature>
<dbReference type="SUPFAM" id="SSF81901">
    <property type="entry name" value="HCP-like"/>
    <property type="match status" value="1"/>
</dbReference>
<evidence type="ECO:0000256" key="2">
    <source>
        <dbReference type="SAM" id="MobiDB-lite"/>
    </source>
</evidence>
<sequence>MEEAKPKAGKTNSRSSDDGEAGLEEEDVDEAKSRRESTGKANPEGGNVKDEQDKGHYTEDPKPKTGNAKEAQETQGLQCRIGDVEEKHKPQNIGVQQPRDADVEKAKKAEGIDNLQKITHNNPVVQDSKNRTGDVMEPQTKSGTIKETKLKNDDTGEASNRDRYIDQKNIEESKSGNEEERHGDYILKSLKKANLYDDSNLNITMAYLLMNKSEEAIKWMKKANKDKEYMHSSQTRLILYILCNNYLEDNLNDDSVSKPFFHNLRGEVLESKKMHGDVENTLGNVLLQRGGVKEAIEVLEKSLDDSSIKDSSKITLLYEAYKKDGNETKLQEMCDKYPEIKKIENLENQLKDSEEKNAKSEEKIRELKDKAKKNAKEKYQSKKDLAELQMEREEDLRKFLRITKESQQYEKSLADLQMKRDEDLRKVVRNTKESQQSEKDLIELQLRSEKKVEEQAAEIKKLQEAKQKVNQDHYEAIKGYMRSISRQYSESVEQGEEEGEPVTEI</sequence>
<evidence type="ECO:0000313" key="4">
    <source>
        <dbReference type="Proteomes" id="UP000749559"/>
    </source>
</evidence>
<comment type="caution">
    <text evidence="3">The sequence shown here is derived from an EMBL/GenBank/DDBJ whole genome shotgun (WGS) entry which is preliminary data.</text>
</comment>
<protein>
    <submittedName>
        <fullName evidence="3">Uncharacterized protein</fullName>
    </submittedName>
</protein>
<dbReference type="Gene3D" id="1.25.40.10">
    <property type="entry name" value="Tetratricopeptide repeat domain"/>
    <property type="match status" value="1"/>
</dbReference>
<proteinExistence type="predicted"/>
<keyword evidence="1" id="KW-0175">Coiled coil</keyword>
<feature type="compositionally biased region" description="Basic and acidic residues" evidence="2">
    <location>
        <begin position="144"/>
        <end position="180"/>
    </location>
</feature>
<name>A0A8S4PHW6_OWEFU</name>